<dbReference type="InterPro" id="IPR008480">
    <property type="entry name" value="DUF761_pln"/>
</dbReference>
<dbReference type="Proteomes" id="UP000316621">
    <property type="component" value="Chromosome 1"/>
</dbReference>
<accession>A0A4Y7IB90</accession>
<evidence type="ECO:0000256" key="2">
    <source>
        <dbReference type="SAM" id="Phobius"/>
    </source>
</evidence>
<dbReference type="EMBL" id="CM010715">
    <property type="protein sequence ID" value="RZC46183.1"/>
    <property type="molecule type" value="Genomic_DNA"/>
</dbReference>
<sequence>MESNKKYLQIAKLIIMFLLLLITPLLSTSMRQPYLYFLLNILIIVVAAEAGLLSSFNKPPAHEEDNKQMKHQPAVVASPKPISTSTINTTNTAYFVETSPNIKDTRRGLLSNLSPRSGHDQGNNTERKVSYRTVEKSKSEKIVKAVKLVRLVKRIPSTPSLFFIGSTDFTGEADHQQEVEDPSYQLTENQGEKYQVEEIDALSGQELYSKAEMFIGNFYKQLKMQREDSWKKLHDIYHKAF</sequence>
<dbReference type="AlphaFoldDB" id="A0A4Y7IB90"/>
<protein>
    <recommendedName>
        <fullName evidence="5">DUF4408 domain-containing protein</fullName>
    </recommendedName>
</protein>
<dbReference type="PANTHER" id="PTHR36887:SF1">
    <property type="entry name" value="OS01G0532300 PROTEIN"/>
    <property type="match status" value="1"/>
</dbReference>
<evidence type="ECO:0008006" key="5">
    <source>
        <dbReference type="Google" id="ProtNLM"/>
    </source>
</evidence>
<evidence type="ECO:0000313" key="4">
    <source>
        <dbReference type="Proteomes" id="UP000316621"/>
    </source>
</evidence>
<reference evidence="3 4" key="1">
    <citation type="journal article" date="2018" name="Science">
        <title>The opium poppy genome and morphinan production.</title>
        <authorList>
            <person name="Guo L."/>
            <person name="Winzer T."/>
            <person name="Yang X."/>
            <person name="Li Y."/>
            <person name="Ning Z."/>
            <person name="He Z."/>
            <person name="Teodor R."/>
            <person name="Lu Y."/>
            <person name="Bowser T.A."/>
            <person name="Graham I.A."/>
            <person name="Ye K."/>
        </authorList>
    </citation>
    <scope>NUCLEOTIDE SEQUENCE [LARGE SCALE GENOMIC DNA]</scope>
    <source>
        <strain evidence="4">cv. HN1</strain>
        <tissue evidence="3">Leaves</tissue>
    </source>
</reference>
<keyword evidence="2" id="KW-0472">Membrane</keyword>
<dbReference type="OMA" id="HGFYQKA"/>
<feature type="transmembrane region" description="Helical" evidence="2">
    <location>
        <begin position="7"/>
        <end position="27"/>
    </location>
</feature>
<keyword evidence="2" id="KW-0812">Transmembrane</keyword>
<organism evidence="3 4">
    <name type="scientific">Papaver somniferum</name>
    <name type="common">Opium poppy</name>
    <dbReference type="NCBI Taxonomy" id="3469"/>
    <lineage>
        <taxon>Eukaryota</taxon>
        <taxon>Viridiplantae</taxon>
        <taxon>Streptophyta</taxon>
        <taxon>Embryophyta</taxon>
        <taxon>Tracheophyta</taxon>
        <taxon>Spermatophyta</taxon>
        <taxon>Magnoliopsida</taxon>
        <taxon>Ranunculales</taxon>
        <taxon>Papaveraceae</taxon>
        <taxon>Papaveroideae</taxon>
        <taxon>Papaver</taxon>
    </lineage>
</organism>
<dbReference type="Gramene" id="RZC46183">
    <property type="protein sequence ID" value="RZC46183"/>
    <property type="gene ID" value="C5167_039137"/>
</dbReference>
<gene>
    <name evidence="3" type="ORF">C5167_039137</name>
</gene>
<dbReference type="PANTHER" id="PTHR36887">
    <property type="entry name" value="OS01G0532300 PROTEIN"/>
    <property type="match status" value="1"/>
</dbReference>
<feature type="transmembrane region" description="Helical" evidence="2">
    <location>
        <begin position="33"/>
        <end position="53"/>
    </location>
</feature>
<keyword evidence="4" id="KW-1185">Reference proteome</keyword>
<evidence type="ECO:0000313" key="3">
    <source>
        <dbReference type="EMBL" id="RZC46183.1"/>
    </source>
</evidence>
<proteinExistence type="predicted"/>
<dbReference type="Pfam" id="PF05553">
    <property type="entry name" value="DUF761"/>
    <property type="match status" value="1"/>
</dbReference>
<feature type="compositionally biased region" description="Polar residues" evidence="1">
    <location>
        <begin position="112"/>
        <end position="124"/>
    </location>
</feature>
<name>A0A4Y7IB90_PAPSO</name>
<feature type="region of interest" description="Disordered" evidence="1">
    <location>
        <begin position="112"/>
        <end position="132"/>
    </location>
</feature>
<evidence type="ECO:0000256" key="1">
    <source>
        <dbReference type="SAM" id="MobiDB-lite"/>
    </source>
</evidence>
<keyword evidence="2" id="KW-1133">Transmembrane helix</keyword>